<comment type="caution">
    <text evidence="2">The sequence shown here is derived from an EMBL/GenBank/DDBJ whole genome shotgun (WGS) entry which is preliminary data.</text>
</comment>
<gene>
    <name evidence="2" type="ORF">C5745_17915</name>
</gene>
<proteinExistence type="predicted"/>
<evidence type="ECO:0000313" key="3">
    <source>
        <dbReference type="Proteomes" id="UP000239711"/>
    </source>
</evidence>
<evidence type="ECO:0000313" key="2">
    <source>
        <dbReference type="EMBL" id="PRD45586.1"/>
    </source>
</evidence>
<dbReference type="OrthoDB" id="192769at2"/>
<keyword evidence="3" id="KW-1185">Reference proteome</keyword>
<dbReference type="InterPro" id="IPR012577">
    <property type="entry name" value="NIPSNAP"/>
</dbReference>
<dbReference type="InterPro" id="IPR011008">
    <property type="entry name" value="Dimeric_a/b-barrel"/>
</dbReference>
<dbReference type="Pfam" id="PF07978">
    <property type="entry name" value="NIPSNAP"/>
    <property type="match status" value="1"/>
</dbReference>
<evidence type="ECO:0000259" key="1">
    <source>
        <dbReference type="Pfam" id="PF07978"/>
    </source>
</evidence>
<name>A0A2S9IYH9_9SPHI</name>
<dbReference type="AlphaFoldDB" id="A0A2S9IYH9"/>
<accession>A0A2S9IYH9</accession>
<feature type="domain" description="NIPSNAP" evidence="1">
    <location>
        <begin position="142"/>
        <end position="244"/>
    </location>
</feature>
<dbReference type="Proteomes" id="UP000239711">
    <property type="component" value="Unassembled WGS sequence"/>
</dbReference>
<sequence>MKIYAILFFVLLTALSVRSQTQVYELKVYEMEFFRSADLLHTYFEKALIPALNRQGAKNVGVFEEVGESLPKKLYLLIPHKDIFTFQNSERNLFDDEQYMEAATPYLTTDQAAIPFIRISTSLIQSTKEFPELIVPNDAGIYELRIYESHNEGALKSKLEMFEEEFAIFADSGLPMVFYGQNISGDQMPCLTYMLANTDLDENKTGWSNFINHSDWKKLISMDKYKGNMSDITRIFLKPLDYSQI</sequence>
<dbReference type="Gene3D" id="3.30.70.100">
    <property type="match status" value="2"/>
</dbReference>
<organism evidence="2 3">
    <name type="scientific">Sphingobacterium haloxyli</name>
    <dbReference type="NCBI Taxonomy" id="2100533"/>
    <lineage>
        <taxon>Bacteria</taxon>
        <taxon>Pseudomonadati</taxon>
        <taxon>Bacteroidota</taxon>
        <taxon>Sphingobacteriia</taxon>
        <taxon>Sphingobacteriales</taxon>
        <taxon>Sphingobacteriaceae</taxon>
        <taxon>Sphingobacterium</taxon>
    </lineage>
</organism>
<dbReference type="RefSeq" id="WP_105718387.1">
    <property type="nucleotide sequence ID" value="NZ_PVBQ01000019.1"/>
</dbReference>
<reference evidence="2 3" key="1">
    <citation type="submission" date="2018-02" db="EMBL/GenBank/DDBJ databases">
        <title>The draft genome of Sphingobacterium sp. 5JN-11.</title>
        <authorList>
            <person name="Liu L."/>
            <person name="Li L."/>
            <person name="Liang L."/>
            <person name="Zhang X."/>
            <person name="Wang T."/>
        </authorList>
    </citation>
    <scope>NUCLEOTIDE SEQUENCE [LARGE SCALE GENOMIC DNA]</scope>
    <source>
        <strain evidence="2 3">5JN-11</strain>
    </source>
</reference>
<dbReference type="SUPFAM" id="SSF54909">
    <property type="entry name" value="Dimeric alpha+beta barrel"/>
    <property type="match status" value="1"/>
</dbReference>
<dbReference type="EMBL" id="PVBQ01000019">
    <property type="protein sequence ID" value="PRD45586.1"/>
    <property type="molecule type" value="Genomic_DNA"/>
</dbReference>
<protein>
    <submittedName>
        <fullName evidence="2">NIPSNAP family containing protein</fullName>
    </submittedName>
</protein>